<dbReference type="GO" id="GO:0003676">
    <property type="term" value="F:nucleic acid binding"/>
    <property type="evidence" value="ECO:0007669"/>
    <property type="project" value="InterPro"/>
</dbReference>
<gene>
    <name evidence="10" type="ORF">BJ322DRAFT_1008493</name>
</gene>
<evidence type="ECO:0000259" key="9">
    <source>
        <dbReference type="PROSITE" id="PS50879"/>
    </source>
</evidence>
<evidence type="ECO:0000256" key="6">
    <source>
        <dbReference type="ARBA" id="ARBA00022759"/>
    </source>
</evidence>
<sequence>MLDITARNKAIHLTWLKAYLNLGEERPTWTFFADAIISTDIPPSHRVDEDPESRVMPFLQSWEMRARGSTLPDDLKEMLKVAKEFNVRLGATNPTNEVKEELPIWYHAKSNPTTRKLYKTKEAKCLRQRHHIKLVRDATTYLANIDGRHIPAANCTCETCKTCRTTHKCPNPSSCINLMANLISKIAPKWNPSRQTNTTPAQTPSEEPQPQEHQNEATFDKGNETSELKNAIKIFGGTYEGSHEETTPTPQTDLNRAEKTTVYTDGACNNNGNENAEAGSGIWYGPNDPQNLSVRVPLKNQSNQSGELYAVLMAVKNQPNDADLEIITD</sequence>
<evidence type="ECO:0000313" key="11">
    <source>
        <dbReference type="Proteomes" id="UP000736335"/>
    </source>
</evidence>
<dbReference type="Gene3D" id="3.30.420.10">
    <property type="entry name" value="Ribonuclease H-like superfamily/Ribonuclease H"/>
    <property type="match status" value="1"/>
</dbReference>
<dbReference type="SUPFAM" id="SSF53098">
    <property type="entry name" value="Ribonuclease H-like"/>
    <property type="match status" value="1"/>
</dbReference>
<name>A0A9P6L4X1_9AGAM</name>
<dbReference type="GO" id="GO:0004523">
    <property type="term" value="F:RNA-DNA hybrid ribonuclease activity"/>
    <property type="evidence" value="ECO:0007669"/>
    <property type="project" value="UniProtKB-EC"/>
</dbReference>
<organism evidence="10 11">
    <name type="scientific">Thelephora terrestris</name>
    <dbReference type="NCBI Taxonomy" id="56493"/>
    <lineage>
        <taxon>Eukaryota</taxon>
        <taxon>Fungi</taxon>
        <taxon>Dikarya</taxon>
        <taxon>Basidiomycota</taxon>
        <taxon>Agaricomycotina</taxon>
        <taxon>Agaricomycetes</taxon>
        <taxon>Thelephorales</taxon>
        <taxon>Thelephoraceae</taxon>
        <taxon>Thelephora</taxon>
    </lineage>
</organism>
<dbReference type="OrthoDB" id="3062525at2759"/>
<dbReference type="GO" id="GO:0043137">
    <property type="term" value="P:DNA replication, removal of RNA primer"/>
    <property type="evidence" value="ECO:0007669"/>
    <property type="project" value="TreeGrafter"/>
</dbReference>
<reference evidence="10" key="1">
    <citation type="journal article" date="2020" name="Nat. Commun.">
        <title>Large-scale genome sequencing of mycorrhizal fungi provides insights into the early evolution of symbiotic traits.</title>
        <authorList>
            <person name="Miyauchi S."/>
            <person name="Kiss E."/>
            <person name="Kuo A."/>
            <person name="Drula E."/>
            <person name="Kohler A."/>
            <person name="Sanchez-Garcia M."/>
            <person name="Morin E."/>
            <person name="Andreopoulos B."/>
            <person name="Barry K.W."/>
            <person name="Bonito G."/>
            <person name="Buee M."/>
            <person name="Carver A."/>
            <person name="Chen C."/>
            <person name="Cichocki N."/>
            <person name="Clum A."/>
            <person name="Culley D."/>
            <person name="Crous P.W."/>
            <person name="Fauchery L."/>
            <person name="Girlanda M."/>
            <person name="Hayes R.D."/>
            <person name="Keri Z."/>
            <person name="LaButti K."/>
            <person name="Lipzen A."/>
            <person name="Lombard V."/>
            <person name="Magnuson J."/>
            <person name="Maillard F."/>
            <person name="Murat C."/>
            <person name="Nolan M."/>
            <person name="Ohm R.A."/>
            <person name="Pangilinan J."/>
            <person name="Pereira M.F."/>
            <person name="Perotto S."/>
            <person name="Peter M."/>
            <person name="Pfister S."/>
            <person name="Riley R."/>
            <person name="Sitrit Y."/>
            <person name="Stielow J.B."/>
            <person name="Szollosi G."/>
            <person name="Zifcakova L."/>
            <person name="Stursova M."/>
            <person name="Spatafora J.W."/>
            <person name="Tedersoo L."/>
            <person name="Vaario L.M."/>
            <person name="Yamada A."/>
            <person name="Yan M."/>
            <person name="Wang P."/>
            <person name="Xu J."/>
            <person name="Bruns T."/>
            <person name="Baldrian P."/>
            <person name="Vilgalys R."/>
            <person name="Dunand C."/>
            <person name="Henrissat B."/>
            <person name="Grigoriev I.V."/>
            <person name="Hibbett D."/>
            <person name="Nagy L.G."/>
            <person name="Martin F.M."/>
        </authorList>
    </citation>
    <scope>NUCLEOTIDE SEQUENCE</scope>
    <source>
        <strain evidence="10">UH-Tt-Lm1</strain>
    </source>
</reference>
<accession>A0A9P6L4X1</accession>
<feature type="domain" description="RNase H type-1" evidence="9">
    <location>
        <begin position="256"/>
        <end position="329"/>
    </location>
</feature>
<dbReference type="EC" id="3.1.26.4" evidence="3"/>
<feature type="compositionally biased region" description="Polar residues" evidence="8">
    <location>
        <begin position="192"/>
        <end position="212"/>
    </location>
</feature>
<dbReference type="EMBL" id="WIUZ02000010">
    <property type="protein sequence ID" value="KAF9783392.1"/>
    <property type="molecule type" value="Genomic_DNA"/>
</dbReference>
<dbReference type="GO" id="GO:0046872">
    <property type="term" value="F:metal ion binding"/>
    <property type="evidence" value="ECO:0007669"/>
    <property type="project" value="UniProtKB-KW"/>
</dbReference>
<keyword evidence="5" id="KW-0479">Metal-binding</keyword>
<dbReference type="InterPro" id="IPR002156">
    <property type="entry name" value="RNaseH_domain"/>
</dbReference>
<keyword evidence="7" id="KW-0378">Hydrolase</keyword>
<evidence type="ECO:0000256" key="4">
    <source>
        <dbReference type="ARBA" id="ARBA00022722"/>
    </source>
</evidence>
<evidence type="ECO:0000256" key="7">
    <source>
        <dbReference type="ARBA" id="ARBA00022801"/>
    </source>
</evidence>
<dbReference type="AlphaFoldDB" id="A0A9P6L4X1"/>
<feature type="compositionally biased region" description="Basic and acidic residues" evidence="8">
    <location>
        <begin position="213"/>
        <end position="225"/>
    </location>
</feature>
<dbReference type="InterPro" id="IPR012337">
    <property type="entry name" value="RNaseH-like_sf"/>
</dbReference>
<feature type="region of interest" description="Disordered" evidence="8">
    <location>
        <begin position="190"/>
        <end position="225"/>
    </location>
</feature>
<comment type="similarity">
    <text evidence="2">Belongs to the RNase H family.</text>
</comment>
<keyword evidence="11" id="KW-1185">Reference proteome</keyword>
<reference evidence="10" key="2">
    <citation type="submission" date="2020-11" db="EMBL/GenBank/DDBJ databases">
        <authorList>
            <consortium name="DOE Joint Genome Institute"/>
            <person name="Kuo A."/>
            <person name="Miyauchi S."/>
            <person name="Kiss E."/>
            <person name="Drula E."/>
            <person name="Kohler A."/>
            <person name="Sanchez-Garcia M."/>
            <person name="Andreopoulos B."/>
            <person name="Barry K.W."/>
            <person name="Bonito G."/>
            <person name="Buee M."/>
            <person name="Carver A."/>
            <person name="Chen C."/>
            <person name="Cichocki N."/>
            <person name="Clum A."/>
            <person name="Culley D."/>
            <person name="Crous P.W."/>
            <person name="Fauchery L."/>
            <person name="Girlanda M."/>
            <person name="Hayes R."/>
            <person name="Keri Z."/>
            <person name="Labutti K."/>
            <person name="Lipzen A."/>
            <person name="Lombard V."/>
            <person name="Magnuson J."/>
            <person name="Maillard F."/>
            <person name="Morin E."/>
            <person name="Murat C."/>
            <person name="Nolan M."/>
            <person name="Ohm R."/>
            <person name="Pangilinan J."/>
            <person name="Pereira M."/>
            <person name="Perotto S."/>
            <person name="Peter M."/>
            <person name="Riley R."/>
            <person name="Sitrit Y."/>
            <person name="Stielow B."/>
            <person name="Szollosi G."/>
            <person name="Zifcakova L."/>
            <person name="Stursova M."/>
            <person name="Spatafora J.W."/>
            <person name="Tedersoo L."/>
            <person name="Vaario L.-M."/>
            <person name="Yamada A."/>
            <person name="Yan M."/>
            <person name="Wang P."/>
            <person name="Xu J."/>
            <person name="Bruns T."/>
            <person name="Baldrian P."/>
            <person name="Vilgalys R."/>
            <person name="Henrissat B."/>
            <person name="Grigoriev I.V."/>
            <person name="Hibbett D."/>
            <person name="Nagy L.G."/>
            <person name="Martin F.M."/>
        </authorList>
    </citation>
    <scope>NUCLEOTIDE SEQUENCE</scope>
    <source>
        <strain evidence="10">UH-Tt-Lm1</strain>
    </source>
</reference>
<evidence type="ECO:0000256" key="2">
    <source>
        <dbReference type="ARBA" id="ARBA00005300"/>
    </source>
</evidence>
<evidence type="ECO:0000256" key="8">
    <source>
        <dbReference type="SAM" id="MobiDB-lite"/>
    </source>
</evidence>
<evidence type="ECO:0000313" key="10">
    <source>
        <dbReference type="EMBL" id="KAF9783392.1"/>
    </source>
</evidence>
<evidence type="ECO:0000256" key="3">
    <source>
        <dbReference type="ARBA" id="ARBA00012180"/>
    </source>
</evidence>
<dbReference type="InterPro" id="IPR050092">
    <property type="entry name" value="RNase_H"/>
</dbReference>
<comment type="catalytic activity">
    <reaction evidence="1">
        <text>Endonucleolytic cleavage to 5'-phosphomonoester.</text>
        <dbReference type="EC" id="3.1.26.4"/>
    </reaction>
</comment>
<dbReference type="Proteomes" id="UP000736335">
    <property type="component" value="Unassembled WGS sequence"/>
</dbReference>
<dbReference type="PANTHER" id="PTHR10642">
    <property type="entry name" value="RIBONUCLEASE H1"/>
    <property type="match status" value="1"/>
</dbReference>
<evidence type="ECO:0000256" key="5">
    <source>
        <dbReference type="ARBA" id="ARBA00022723"/>
    </source>
</evidence>
<proteinExistence type="inferred from homology"/>
<keyword evidence="4" id="KW-0540">Nuclease</keyword>
<comment type="caution">
    <text evidence="10">The sequence shown here is derived from an EMBL/GenBank/DDBJ whole genome shotgun (WGS) entry which is preliminary data.</text>
</comment>
<dbReference type="InterPro" id="IPR036397">
    <property type="entry name" value="RNaseH_sf"/>
</dbReference>
<dbReference type="Pfam" id="PF00075">
    <property type="entry name" value="RNase_H"/>
    <property type="match status" value="1"/>
</dbReference>
<dbReference type="PROSITE" id="PS50879">
    <property type="entry name" value="RNASE_H_1"/>
    <property type="match status" value="1"/>
</dbReference>
<feature type="non-terminal residue" evidence="10">
    <location>
        <position position="329"/>
    </location>
</feature>
<keyword evidence="6" id="KW-0255">Endonuclease</keyword>
<evidence type="ECO:0000256" key="1">
    <source>
        <dbReference type="ARBA" id="ARBA00000077"/>
    </source>
</evidence>
<dbReference type="PANTHER" id="PTHR10642:SF26">
    <property type="entry name" value="RIBONUCLEASE H1"/>
    <property type="match status" value="1"/>
</dbReference>
<protein>
    <recommendedName>
        <fullName evidence="3">ribonuclease H</fullName>
        <ecNumber evidence="3">3.1.26.4</ecNumber>
    </recommendedName>
</protein>